<dbReference type="STRING" id="252474.B1A74_03530"/>
<name>A0A1V3A0K7_9GAMM</name>
<dbReference type="Proteomes" id="UP000189177">
    <property type="component" value="Unassembled WGS sequence"/>
</dbReference>
<dbReference type="RefSeq" id="WP_024328824.1">
    <property type="nucleotide sequence ID" value="NZ_MUZR01000008.1"/>
</dbReference>
<comment type="subcellular location">
    <subcellularLocation>
        <location evidence="1">Cell membrane</location>
        <topology evidence="1">Multi-pass membrane protein</topology>
    </subcellularLocation>
</comment>
<evidence type="ECO:0000313" key="12">
    <source>
        <dbReference type="EMBL" id="OOC10908.1"/>
    </source>
</evidence>
<dbReference type="PANTHER" id="PTHR30433:SF2">
    <property type="entry name" value="MOTILITY PROTEIN A"/>
    <property type="match status" value="1"/>
</dbReference>
<keyword evidence="8 10" id="KW-0472">Membrane</keyword>
<comment type="caution">
    <text evidence="12">The sequence shown here is derived from an EMBL/GenBank/DDBJ whole genome shotgun (WGS) entry which is preliminary data.</text>
</comment>
<reference evidence="12 13" key="1">
    <citation type="submission" date="2017-02" db="EMBL/GenBank/DDBJ databases">
        <title>Genomic diversity within the haloalkaliphilic genus Thioalkalivibrio.</title>
        <authorList>
            <person name="Ahn A.-C."/>
            <person name="Meier-Kolthoff J."/>
            <person name="Overmars L."/>
            <person name="Richter M."/>
            <person name="Woyke T."/>
            <person name="Sorokin D.Y."/>
            <person name="Muyzer G."/>
        </authorList>
    </citation>
    <scope>NUCLEOTIDE SEQUENCE [LARGE SCALE GENOMIC DNA]</scope>
    <source>
        <strain evidence="12 13">HL17</strain>
    </source>
</reference>
<organism evidence="12 13">
    <name type="scientific">Thioalkalivibrio halophilus</name>
    <dbReference type="NCBI Taxonomy" id="252474"/>
    <lineage>
        <taxon>Bacteria</taxon>
        <taxon>Pseudomonadati</taxon>
        <taxon>Pseudomonadota</taxon>
        <taxon>Gammaproteobacteria</taxon>
        <taxon>Chromatiales</taxon>
        <taxon>Ectothiorhodospiraceae</taxon>
        <taxon>Thioalkalivibrio</taxon>
    </lineage>
</organism>
<sequence>MNVSSLLGMIGGLALFISIIAFTSQDLLVFLNLPGLGIVVGGTLAATLLSYPLHELVRVFRLAATVIRDERYDVTQDMEEIVEVSRLWFAQNLPRVQERLESLRNPFLKTGVQLVIDDTPMEDVSDLLHWRLARLRARELAEAQVYRTMATYAPAFGMLGTLLGLINLLLTTETDDFAVIAVNLGIALITTFYGILLANLVFRPIAIKLERRTEERVVVMTMVLEGIMLMRKGRTPGYIRETLRSFAENHHDEIRQVPPTEEDEPGAGGR</sequence>
<keyword evidence="3" id="KW-0813">Transport</keyword>
<evidence type="ECO:0000256" key="4">
    <source>
        <dbReference type="ARBA" id="ARBA00022475"/>
    </source>
</evidence>
<keyword evidence="6" id="KW-0283">Flagellar rotation</keyword>
<feature type="compositionally biased region" description="Acidic residues" evidence="9">
    <location>
        <begin position="260"/>
        <end position="270"/>
    </location>
</feature>
<evidence type="ECO:0000256" key="5">
    <source>
        <dbReference type="ARBA" id="ARBA00022692"/>
    </source>
</evidence>
<evidence type="ECO:0000256" key="9">
    <source>
        <dbReference type="SAM" id="MobiDB-lite"/>
    </source>
</evidence>
<keyword evidence="5 10" id="KW-0812">Transmembrane</keyword>
<evidence type="ECO:0000256" key="10">
    <source>
        <dbReference type="SAM" id="Phobius"/>
    </source>
</evidence>
<dbReference type="PANTHER" id="PTHR30433">
    <property type="entry name" value="CHEMOTAXIS PROTEIN MOTA"/>
    <property type="match status" value="1"/>
</dbReference>
<dbReference type="GO" id="GO:0006935">
    <property type="term" value="P:chemotaxis"/>
    <property type="evidence" value="ECO:0007669"/>
    <property type="project" value="InterPro"/>
</dbReference>
<dbReference type="GO" id="GO:0005886">
    <property type="term" value="C:plasma membrane"/>
    <property type="evidence" value="ECO:0007669"/>
    <property type="project" value="UniProtKB-SubCell"/>
</dbReference>
<feature type="transmembrane region" description="Helical" evidence="10">
    <location>
        <begin position="31"/>
        <end position="51"/>
    </location>
</feature>
<keyword evidence="4" id="KW-1003">Cell membrane</keyword>
<evidence type="ECO:0000256" key="7">
    <source>
        <dbReference type="ARBA" id="ARBA00022989"/>
    </source>
</evidence>
<dbReference type="InterPro" id="IPR000540">
    <property type="entry name" value="Flag_MotA_CS"/>
</dbReference>
<feature type="region of interest" description="Disordered" evidence="9">
    <location>
        <begin position="250"/>
        <end position="270"/>
    </location>
</feature>
<evidence type="ECO:0000256" key="8">
    <source>
        <dbReference type="ARBA" id="ARBA00023136"/>
    </source>
</evidence>
<evidence type="ECO:0000256" key="6">
    <source>
        <dbReference type="ARBA" id="ARBA00022779"/>
    </source>
</evidence>
<comment type="similarity">
    <text evidence="2">Belongs to the MotA family.</text>
</comment>
<evidence type="ECO:0000259" key="11">
    <source>
        <dbReference type="Pfam" id="PF01618"/>
    </source>
</evidence>
<dbReference type="PROSITE" id="PS01307">
    <property type="entry name" value="MOTA"/>
    <property type="match status" value="1"/>
</dbReference>
<protein>
    <submittedName>
        <fullName evidence="12">Chemotaxis protein MotA</fullName>
    </submittedName>
</protein>
<dbReference type="InterPro" id="IPR047055">
    <property type="entry name" value="MotA-like"/>
</dbReference>
<feature type="transmembrane region" description="Helical" evidence="10">
    <location>
        <begin position="177"/>
        <end position="202"/>
    </location>
</feature>
<gene>
    <name evidence="12" type="ORF">B1A74_03530</name>
</gene>
<evidence type="ECO:0000313" key="13">
    <source>
        <dbReference type="Proteomes" id="UP000189177"/>
    </source>
</evidence>
<dbReference type="AlphaFoldDB" id="A0A1V3A0K7"/>
<dbReference type="OrthoDB" id="9806929at2"/>
<dbReference type="InterPro" id="IPR002898">
    <property type="entry name" value="MotA_ExbB_proton_chnl"/>
</dbReference>
<dbReference type="Pfam" id="PF01618">
    <property type="entry name" value="MotA_ExbB"/>
    <property type="match status" value="1"/>
</dbReference>
<accession>A0A1V3A0K7</accession>
<evidence type="ECO:0000256" key="2">
    <source>
        <dbReference type="ARBA" id="ARBA00008038"/>
    </source>
</evidence>
<feature type="domain" description="MotA/TolQ/ExbB proton channel" evidence="11">
    <location>
        <begin position="102"/>
        <end position="220"/>
    </location>
</feature>
<dbReference type="GO" id="GO:0071978">
    <property type="term" value="P:bacterial-type flagellum-dependent swarming motility"/>
    <property type="evidence" value="ECO:0007669"/>
    <property type="project" value="InterPro"/>
</dbReference>
<feature type="transmembrane region" description="Helical" evidence="10">
    <location>
        <begin position="152"/>
        <end position="171"/>
    </location>
</feature>
<dbReference type="EMBL" id="MUZR01000008">
    <property type="protein sequence ID" value="OOC10908.1"/>
    <property type="molecule type" value="Genomic_DNA"/>
</dbReference>
<keyword evidence="13" id="KW-1185">Reference proteome</keyword>
<evidence type="ECO:0000256" key="3">
    <source>
        <dbReference type="ARBA" id="ARBA00022448"/>
    </source>
</evidence>
<evidence type="ECO:0000256" key="1">
    <source>
        <dbReference type="ARBA" id="ARBA00004651"/>
    </source>
</evidence>
<keyword evidence="7 10" id="KW-1133">Transmembrane helix</keyword>
<proteinExistence type="inferred from homology"/>